<evidence type="ECO:0000313" key="2">
    <source>
        <dbReference type="EMBL" id="BBP01074.1"/>
    </source>
</evidence>
<keyword evidence="3" id="KW-1185">Reference proteome</keyword>
<feature type="repeat" description="TPR" evidence="1">
    <location>
        <begin position="76"/>
        <end position="109"/>
    </location>
</feature>
<evidence type="ECO:0000256" key="1">
    <source>
        <dbReference type="PROSITE-ProRule" id="PRU00339"/>
    </source>
</evidence>
<feature type="repeat" description="TPR" evidence="1">
    <location>
        <begin position="42"/>
        <end position="75"/>
    </location>
</feature>
<organism evidence="2 3">
    <name type="scientific">Sulfuriferula nivalis</name>
    <dbReference type="NCBI Taxonomy" id="2675298"/>
    <lineage>
        <taxon>Bacteria</taxon>
        <taxon>Pseudomonadati</taxon>
        <taxon>Pseudomonadota</taxon>
        <taxon>Betaproteobacteria</taxon>
        <taxon>Nitrosomonadales</taxon>
        <taxon>Sulfuricellaceae</taxon>
        <taxon>Sulfuriferula</taxon>
    </lineage>
</organism>
<dbReference type="AlphaFoldDB" id="A0A809RJS7"/>
<dbReference type="KEGG" id="sniv:SFSGTM_17820"/>
<dbReference type="PROSITE" id="PS50005">
    <property type="entry name" value="TPR"/>
    <property type="match status" value="3"/>
</dbReference>
<feature type="repeat" description="TPR" evidence="1">
    <location>
        <begin position="8"/>
        <end position="41"/>
    </location>
</feature>
<dbReference type="GO" id="GO:0016757">
    <property type="term" value="F:glycosyltransferase activity"/>
    <property type="evidence" value="ECO:0007669"/>
    <property type="project" value="InterPro"/>
</dbReference>
<protein>
    <recommendedName>
        <fullName evidence="4">Tetratricopeptide repeat protein</fullName>
    </recommendedName>
</protein>
<dbReference type="InterPro" id="IPR019734">
    <property type="entry name" value="TPR_rpt"/>
</dbReference>
<dbReference type="Gene3D" id="3.40.50.2000">
    <property type="entry name" value="Glycogen Phosphorylase B"/>
    <property type="match status" value="1"/>
</dbReference>
<dbReference type="EMBL" id="AP021881">
    <property type="protein sequence ID" value="BBP01074.1"/>
    <property type="molecule type" value="Genomic_DNA"/>
</dbReference>
<sequence length="469" mass="51777">MRTPLTQAETLFFAGNQLMKSGKAADAEQCFRQALTLDPNFSEVLTNLGLLLKQAGALAEAETCYKKAISIVPDGVQPYLLLGVMLLDSKRFAEAEKVGRQALQLAPESPVTWSNLGVLLACMHKEDEAELCYRTALKLDNTYAKALFNLGYILLRQGRFAEGWQCLGAREWYDSLAQHFSYPRWLGESLAGKSIVISIEAGHGDMIQFCRYGSMLKSMGATRVALVCHPGLKALFATLQGVDDVISLDEGIPATGFDYWTPPLSLPHYCHTRLENIPADIPYLSADADKLSTWSKLLPMSGYKVGLVWKGNPNFENDADRSLPSLDTLAPLGTVPGIQYVSLQKGEGEDEALRPPDGLVLLALGNQLVDFADTAAVISNLDLVISVDTAVAHLAGALGKPCWLLLPDYRTDWRWLTERTDTPWYPENMRLFRQPQSGNWSQVIIAVVAALHEWKQRQDLARSELTSCT</sequence>
<gene>
    <name evidence="2" type="ORF">SFSGTM_17820</name>
</gene>
<evidence type="ECO:0000313" key="3">
    <source>
        <dbReference type="Proteomes" id="UP000463939"/>
    </source>
</evidence>
<reference evidence="3" key="1">
    <citation type="submission" date="2019-11" db="EMBL/GenBank/DDBJ databases">
        <title>Isolation and characterization of a novel species in the genus Sulfuriferula.</title>
        <authorList>
            <person name="Mochizuki J."/>
            <person name="Kojima H."/>
            <person name="Fukui M."/>
        </authorList>
    </citation>
    <scope>NUCLEOTIDE SEQUENCE [LARGE SCALE GENOMIC DNA]</scope>
    <source>
        <strain evidence="3">SGTM</strain>
    </source>
</reference>
<proteinExistence type="predicted"/>
<keyword evidence="1" id="KW-0802">TPR repeat</keyword>
<dbReference type="Proteomes" id="UP000463939">
    <property type="component" value="Chromosome"/>
</dbReference>
<dbReference type="SMART" id="SM00028">
    <property type="entry name" value="TPR"/>
    <property type="match status" value="5"/>
</dbReference>
<dbReference type="InterPro" id="IPR052943">
    <property type="entry name" value="TMTC_O-mannosyl-trnsfr"/>
</dbReference>
<dbReference type="SUPFAM" id="SSF53756">
    <property type="entry name" value="UDP-Glycosyltransferase/glycogen phosphorylase"/>
    <property type="match status" value="1"/>
</dbReference>
<dbReference type="Pfam" id="PF01075">
    <property type="entry name" value="Glyco_transf_9"/>
    <property type="match status" value="1"/>
</dbReference>
<dbReference type="InterPro" id="IPR002201">
    <property type="entry name" value="Glyco_trans_9"/>
</dbReference>
<dbReference type="SUPFAM" id="SSF48452">
    <property type="entry name" value="TPR-like"/>
    <property type="match status" value="1"/>
</dbReference>
<accession>A0A809RJS7</accession>
<dbReference type="Pfam" id="PF13414">
    <property type="entry name" value="TPR_11"/>
    <property type="match status" value="1"/>
</dbReference>
<dbReference type="PANTHER" id="PTHR44809:SF1">
    <property type="entry name" value="PROTEIN O-MANNOSYL-TRANSFERASE TMTC1"/>
    <property type="match status" value="1"/>
</dbReference>
<dbReference type="RefSeq" id="WP_162084893.1">
    <property type="nucleotide sequence ID" value="NZ_AP021881.1"/>
</dbReference>
<dbReference type="Pfam" id="PF14559">
    <property type="entry name" value="TPR_19"/>
    <property type="match status" value="1"/>
</dbReference>
<evidence type="ECO:0008006" key="4">
    <source>
        <dbReference type="Google" id="ProtNLM"/>
    </source>
</evidence>
<name>A0A809RJS7_9PROT</name>
<dbReference type="PANTHER" id="PTHR44809">
    <property type="match status" value="1"/>
</dbReference>
<dbReference type="InterPro" id="IPR011990">
    <property type="entry name" value="TPR-like_helical_dom_sf"/>
</dbReference>
<dbReference type="Gene3D" id="1.25.40.10">
    <property type="entry name" value="Tetratricopeptide repeat domain"/>
    <property type="match status" value="2"/>
</dbReference>
<dbReference type="Pfam" id="PF13432">
    <property type="entry name" value="TPR_16"/>
    <property type="match status" value="1"/>
</dbReference>